<keyword evidence="3" id="KW-1185">Reference proteome</keyword>
<gene>
    <name evidence="2" type="ORF">CLG94_04190</name>
</gene>
<feature type="region of interest" description="Disordered" evidence="1">
    <location>
        <begin position="65"/>
        <end position="90"/>
    </location>
</feature>
<accession>A0A2T4TZL3</accession>
<dbReference type="EMBL" id="NVQC01000015">
    <property type="protein sequence ID" value="PTL36554.1"/>
    <property type="molecule type" value="Genomic_DNA"/>
</dbReference>
<evidence type="ECO:0000256" key="1">
    <source>
        <dbReference type="SAM" id="MobiDB-lite"/>
    </source>
</evidence>
<protein>
    <submittedName>
        <fullName evidence="2">Uncharacterized protein</fullName>
    </submittedName>
</protein>
<dbReference type="Proteomes" id="UP000241436">
    <property type="component" value="Unassembled WGS sequence"/>
</dbReference>
<organism evidence="2 3">
    <name type="scientific">Candidatus Methylomirabilis limnetica</name>
    <dbReference type="NCBI Taxonomy" id="2033718"/>
    <lineage>
        <taxon>Bacteria</taxon>
        <taxon>Candidatus Methylomirabilota</taxon>
        <taxon>Candidatus Methylomirabilia</taxon>
        <taxon>Candidatus Methylomirabilales</taxon>
        <taxon>Candidatus Methylomirabilaceae</taxon>
        <taxon>Candidatus Methylomirabilis</taxon>
    </lineage>
</organism>
<reference evidence="3" key="2">
    <citation type="journal article" date="2018" name="Environ. Microbiol.">
        <title>Bloom of a denitrifying methanotroph, 'Candidatus Methylomirabilis limnetica', in a deep stratified lake.</title>
        <authorList>
            <person name="Graf J.S."/>
            <person name="Mayr M.J."/>
            <person name="Marchant H.K."/>
            <person name="Tienken D."/>
            <person name="Hach P.F."/>
            <person name="Brand A."/>
            <person name="Schubert C.J."/>
            <person name="Kuypers M.M."/>
            <person name="Milucka J."/>
        </authorList>
    </citation>
    <scope>NUCLEOTIDE SEQUENCE [LARGE SCALE GENOMIC DNA]</scope>
    <source>
        <strain evidence="3">Zug</strain>
    </source>
</reference>
<dbReference type="RefSeq" id="WP_133174635.1">
    <property type="nucleotide sequence ID" value="NZ_NVQC01000015.1"/>
</dbReference>
<feature type="region of interest" description="Disordered" evidence="1">
    <location>
        <begin position="1"/>
        <end position="21"/>
    </location>
</feature>
<reference evidence="2 3" key="1">
    <citation type="submission" date="2017-09" db="EMBL/GenBank/DDBJ databases">
        <title>Bloom of a denitrifying methanotroph, Candidatus Methylomirabilis limnetica, in a deep stratified lake.</title>
        <authorList>
            <person name="Graf J.S."/>
            <person name="Marchant H.K."/>
            <person name="Tienken D."/>
            <person name="Hach P.F."/>
            <person name="Brand A."/>
            <person name="Schubert C.J."/>
            <person name="Kuypers M.M."/>
            <person name="Milucka J."/>
        </authorList>
    </citation>
    <scope>NUCLEOTIDE SEQUENCE [LARGE SCALE GENOMIC DNA]</scope>
    <source>
        <strain evidence="2 3">Zug</strain>
    </source>
</reference>
<evidence type="ECO:0000313" key="3">
    <source>
        <dbReference type="Proteomes" id="UP000241436"/>
    </source>
</evidence>
<dbReference type="AlphaFoldDB" id="A0A2T4TZL3"/>
<name>A0A2T4TZL3_9BACT</name>
<evidence type="ECO:0000313" key="2">
    <source>
        <dbReference type="EMBL" id="PTL36554.1"/>
    </source>
</evidence>
<comment type="caution">
    <text evidence="2">The sequence shown here is derived from an EMBL/GenBank/DDBJ whole genome shotgun (WGS) entry which is preliminary data.</text>
</comment>
<sequence length="90" mass="9143">MDSTRSAQELPGHTDASTTMVYTPGSIKGGVASGASQIAFPVPLPTSLLGSRLMLQAGLDNKAVGAAALPPKPPQPRGDRRPGEIGPLPD</sequence>
<proteinExistence type="predicted"/>